<sequence length="357" mass="40905">MDTLKKLRNLIDILKDKAPLIKATLSTKRHASSITVAVLHATTHNSPYPPSEKRVAAVLAFGHGSRLTACACIEVLMDRLHDTHSASVALKCLFTIHNVITRGSFILKDQLSFYPSSGGRNFLNLSTFRDNSNVEMWELSYWVRWYAGLLELSLMISRVLGYYFYSSSCKDNKDKADKVLSLFNSDLSREIDVLVDFTERICEAPDLHFQRNNLVYEVVRMVSEDYSLVQSEILVRVVELGNRMENMSYGELTQFLNPLKRLEDCKEKLLLLFVNREMNDGLWDLISQMKKKVLMVKGKREEVKLVMVRMGHRDESISESARFRKQFAESGQLFRFTSGSGEWLGLDRVSLPVSTVR</sequence>
<dbReference type="GO" id="GO:0032050">
    <property type="term" value="F:clathrin heavy chain binding"/>
    <property type="evidence" value="ECO:0007669"/>
    <property type="project" value="TreeGrafter"/>
</dbReference>
<dbReference type="GO" id="GO:0005905">
    <property type="term" value="C:clathrin-coated pit"/>
    <property type="evidence" value="ECO:0007669"/>
    <property type="project" value="UniProtKB-SubCell"/>
</dbReference>
<keyword evidence="4" id="KW-0254">Endocytosis</keyword>
<keyword evidence="6" id="KW-0472">Membrane</keyword>
<proteinExistence type="predicted"/>
<dbReference type="GO" id="GO:0005794">
    <property type="term" value="C:Golgi apparatus"/>
    <property type="evidence" value="ECO:0007669"/>
    <property type="project" value="UniProtKB-SubCell"/>
</dbReference>
<dbReference type="GO" id="GO:0005546">
    <property type="term" value="F:phosphatidylinositol-4,5-bisphosphate binding"/>
    <property type="evidence" value="ECO:0007669"/>
    <property type="project" value="TreeGrafter"/>
</dbReference>
<evidence type="ECO:0000256" key="3">
    <source>
        <dbReference type="ARBA" id="ARBA00004600"/>
    </source>
</evidence>
<evidence type="ECO:0000256" key="7">
    <source>
        <dbReference type="ARBA" id="ARBA00023176"/>
    </source>
</evidence>
<dbReference type="EMBL" id="OIVN01002226">
    <property type="protein sequence ID" value="SPD01830.1"/>
    <property type="molecule type" value="Genomic_DNA"/>
</dbReference>
<evidence type="ECO:0000256" key="6">
    <source>
        <dbReference type="ARBA" id="ARBA00023136"/>
    </source>
</evidence>
<keyword evidence="8" id="KW-0968">Cytoplasmic vesicle</keyword>
<evidence type="ECO:0000259" key="9">
    <source>
        <dbReference type="PROSITE" id="PS50942"/>
    </source>
</evidence>
<organism evidence="10">
    <name type="scientific">Fagus sylvatica</name>
    <name type="common">Beechnut</name>
    <dbReference type="NCBI Taxonomy" id="28930"/>
    <lineage>
        <taxon>Eukaryota</taxon>
        <taxon>Viridiplantae</taxon>
        <taxon>Streptophyta</taxon>
        <taxon>Embryophyta</taxon>
        <taxon>Tracheophyta</taxon>
        <taxon>Spermatophyta</taxon>
        <taxon>Magnoliopsida</taxon>
        <taxon>eudicotyledons</taxon>
        <taxon>Gunneridae</taxon>
        <taxon>Pentapetalae</taxon>
        <taxon>rosids</taxon>
        <taxon>fabids</taxon>
        <taxon>Fagales</taxon>
        <taxon>Fagaceae</taxon>
        <taxon>Fagus</taxon>
    </lineage>
</organism>
<dbReference type="InterPro" id="IPR048050">
    <property type="entry name" value="ANTH_N_plant"/>
</dbReference>
<evidence type="ECO:0000313" key="10">
    <source>
        <dbReference type="EMBL" id="SPD01830.1"/>
    </source>
</evidence>
<evidence type="ECO:0000256" key="5">
    <source>
        <dbReference type="ARBA" id="ARBA00023034"/>
    </source>
</evidence>
<dbReference type="PROSITE" id="PS50942">
    <property type="entry name" value="ENTH"/>
    <property type="match status" value="1"/>
</dbReference>
<dbReference type="InterPro" id="IPR008942">
    <property type="entry name" value="ENTH_VHS"/>
</dbReference>
<evidence type="ECO:0000256" key="8">
    <source>
        <dbReference type="ARBA" id="ARBA00023329"/>
    </source>
</evidence>
<keyword evidence="7" id="KW-0168">Coated pit</keyword>
<dbReference type="GO" id="GO:0005545">
    <property type="term" value="F:1-phosphatidylinositol binding"/>
    <property type="evidence" value="ECO:0007669"/>
    <property type="project" value="TreeGrafter"/>
</dbReference>
<evidence type="ECO:0000256" key="2">
    <source>
        <dbReference type="ARBA" id="ARBA00004555"/>
    </source>
</evidence>
<accession>A0A2N9GR43</accession>
<dbReference type="SMART" id="SM00273">
    <property type="entry name" value="ENTH"/>
    <property type="match status" value="1"/>
</dbReference>
<comment type="subcellular location">
    <subcellularLocation>
        <location evidence="1">Cytoplasmic vesicle</location>
        <location evidence="1">Clathrin-coated vesicle</location>
    </subcellularLocation>
    <subcellularLocation>
        <location evidence="2">Golgi apparatus</location>
    </subcellularLocation>
    <subcellularLocation>
        <location evidence="3">Membrane</location>
        <location evidence="3">Clathrin-coated pit</location>
    </subcellularLocation>
</comment>
<dbReference type="InterPro" id="IPR011417">
    <property type="entry name" value="ANTH_dom"/>
</dbReference>
<dbReference type="GO" id="GO:0030136">
    <property type="term" value="C:clathrin-coated vesicle"/>
    <property type="evidence" value="ECO:0007669"/>
    <property type="project" value="UniProtKB-SubCell"/>
</dbReference>
<keyword evidence="5" id="KW-0333">Golgi apparatus</keyword>
<dbReference type="FunFam" id="1.25.40.90:FF:000035">
    <property type="entry name" value="Putative clathrin assembly protein At4g40080"/>
    <property type="match status" value="1"/>
</dbReference>
<dbReference type="Gene3D" id="1.25.40.90">
    <property type="match status" value="1"/>
</dbReference>
<dbReference type="GO" id="GO:0000149">
    <property type="term" value="F:SNARE binding"/>
    <property type="evidence" value="ECO:0007669"/>
    <property type="project" value="TreeGrafter"/>
</dbReference>
<gene>
    <name evidence="10" type="ORF">FSB_LOCUS29712</name>
</gene>
<dbReference type="InterPro" id="IPR013809">
    <property type="entry name" value="ENTH"/>
</dbReference>
<dbReference type="GO" id="GO:0006900">
    <property type="term" value="P:vesicle budding from membrane"/>
    <property type="evidence" value="ECO:0007669"/>
    <property type="project" value="TreeGrafter"/>
</dbReference>
<dbReference type="PANTHER" id="PTHR22951">
    <property type="entry name" value="CLATHRIN ASSEMBLY PROTEIN"/>
    <property type="match status" value="1"/>
</dbReference>
<dbReference type="Pfam" id="PF07651">
    <property type="entry name" value="ANTH"/>
    <property type="match status" value="1"/>
</dbReference>
<name>A0A2N9GR43_FAGSY</name>
<reference evidence="10" key="1">
    <citation type="submission" date="2018-02" db="EMBL/GenBank/DDBJ databases">
        <authorList>
            <person name="Cohen D.B."/>
            <person name="Kent A.D."/>
        </authorList>
    </citation>
    <scope>NUCLEOTIDE SEQUENCE</scope>
</reference>
<dbReference type="CDD" id="cd16987">
    <property type="entry name" value="ANTH_N_AP180_plant"/>
    <property type="match status" value="1"/>
</dbReference>
<feature type="domain" description="ENTH" evidence="9">
    <location>
        <begin position="26"/>
        <end position="164"/>
    </location>
</feature>
<dbReference type="AlphaFoldDB" id="A0A2N9GR43"/>
<dbReference type="InterPro" id="IPR045192">
    <property type="entry name" value="AP180-like"/>
</dbReference>
<protein>
    <recommendedName>
        <fullName evidence="9">ENTH domain-containing protein</fullName>
    </recommendedName>
</protein>
<dbReference type="SUPFAM" id="SSF48464">
    <property type="entry name" value="ENTH/VHS domain"/>
    <property type="match status" value="1"/>
</dbReference>
<evidence type="ECO:0000256" key="1">
    <source>
        <dbReference type="ARBA" id="ARBA00004132"/>
    </source>
</evidence>
<dbReference type="GO" id="GO:0048268">
    <property type="term" value="P:clathrin coat assembly"/>
    <property type="evidence" value="ECO:0007669"/>
    <property type="project" value="InterPro"/>
</dbReference>
<evidence type="ECO:0000256" key="4">
    <source>
        <dbReference type="ARBA" id="ARBA00022583"/>
    </source>
</evidence>
<dbReference type="GO" id="GO:0072583">
    <property type="term" value="P:clathrin-dependent endocytosis"/>
    <property type="evidence" value="ECO:0007669"/>
    <property type="project" value="InterPro"/>
</dbReference>
<dbReference type="PANTHER" id="PTHR22951:SF24">
    <property type="entry name" value="ENTH DOMAIN-CONTAINING PROTEIN"/>
    <property type="match status" value="1"/>
</dbReference>